<dbReference type="EMBL" id="AMFJ01000309">
    <property type="protein sequence ID" value="EKE28657.1"/>
    <property type="molecule type" value="Genomic_DNA"/>
</dbReference>
<dbReference type="GO" id="GO:0009432">
    <property type="term" value="P:SOS response"/>
    <property type="evidence" value="ECO:0007669"/>
    <property type="project" value="TreeGrafter"/>
</dbReference>
<dbReference type="GO" id="GO:0005829">
    <property type="term" value="C:cytosol"/>
    <property type="evidence" value="ECO:0007669"/>
    <property type="project" value="TreeGrafter"/>
</dbReference>
<protein>
    <recommendedName>
        <fullName evidence="2">UmuC domain-containing protein</fullName>
    </recommendedName>
</protein>
<dbReference type="Pfam" id="PF00817">
    <property type="entry name" value="IMS"/>
    <property type="match status" value="1"/>
</dbReference>
<dbReference type="InterPro" id="IPR050116">
    <property type="entry name" value="DNA_polymerase-Y"/>
</dbReference>
<accession>K2G319</accession>
<dbReference type="SUPFAM" id="SSF56672">
    <property type="entry name" value="DNA/RNA polymerases"/>
    <property type="match status" value="1"/>
</dbReference>
<organism evidence="3">
    <name type="scientific">uncultured bacterium</name>
    <name type="common">gcode 4</name>
    <dbReference type="NCBI Taxonomy" id="1234023"/>
    <lineage>
        <taxon>Bacteria</taxon>
        <taxon>environmental samples</taxon>
    </lineage>
</organism>
<dbReference type="PROSITE" id="PS50173">
    <property type="entry name" value="UMUC"/>
    <property type="match status" value="1"/>
</dbReference>
<evidence type="ECO:0000313" key="3">
    <source>
        <dbReference type="EMBL" id="EKE28657.1"/>
    </source>
</evidence>
<dbReference type="PANTHER" id="PTHR11076">
    <property type="entry name" value="DNA REPAIR POLYMERASE UMUC / TRANSFERASE FAMILY MEMBER"/>
    <property type="match status" value="1"/>
</dbReference>
<proteinExistence type="inferred from homology"/>
<dbReference type="InterPro" id="IPR043128">
    <property type="entry name" value="Rev_trsase/Diguanyl_cyclase"/>
</dbReference>
<dbReference type="InterPro" id="IPR043502">
    <property type="entry name" value="DNA/RNA_pol_sf"/>
</dbReference>
<dbReference type="GO" id="GO:0003684">
    <property type="term" value="F:damaged DNA binding"/>
    <property type="evidence" value="ECO:0007669"/>
    <property type="project" value="InterPro"/>
</dbReference>
<dbReference type="GO" id="GO:0003887">
    <property type="term" value="F:DNA-directed DNA polymerase activity"/>
    <property type="evidence" value="ECO:0007669"/>
    <property type="project" value="TreeGrafter"/>
</dbReference>
<dbReference type="Gene3D" id="3.30.70.270">
    <property type="match status" value="1"/>
</dbReference>
<evidence type="ECO:0000256" key="1">
    <source>
        <dbReference type="ARBA" id="ARBA00010945"/>
    </source>
</evidence>
<dbReference type="InterPro" id="IPR017961">
    <property type="entry name" value="DNA_pol_Y-fam_little_finger"/>
</dbReference>
<dbReference type="AlphaFoldDB" id="K2G319"/>
<comment type="caution">
    <text evidence="3">The sequence shown here is derived from an EMBL/GenBank/DDBJ whole genome shotgun (WGS) entry which is preliminary data.</text>
</comment>
<dbReference type="PANTHER" id="PTHR11076:SF34">
    <property type="entry name" value="PROTEIN UMUC"/>
    <property type="match status" value="1"/>
</dbReference>
<dbReference type="InterPro" id="IPR001126">
    <property type="entry name" value="UmuC"/>
</dbReference>
<dbReference type="Pfam" id="PF11799">
    <property type="entry name" value="IMS_C"/>
    <property type="match status" value="1"/>
</dbReference>
<dbReference type="InterPro" id="IPR036775">
    <property type="entry name" value="DNA_pol_Y-fam_lit_finger_sf"/>
</dbReference>
<feature type="domain" description="UmuC" evidence="2">
    <location>
        <begin position="10"/>
        <end position="189"/>
    </location>
</feature>
<comment type="similarity">
    <text evidence="1">Belongs to the DNA polymerase type-Y family.</text>
</comment>
<sequence length="389" mass="46345">MKFNSSNKVYAHVDCNSFFASCEIYRNPSLKGKCVCVGWEIIVAASYEAKKYWIKTWTPVWEARRILGKEFILIHPDLRFYKQISKRFTTFLWDYSNSIQIFSIDEAFMDITWIAEYHKMDYLEFAIFLKKEIRRCIWIPVSVGIANTKIKAKIFSDINKPFWEFVAFEDEPVSKMLSKLKVTDTPFIGKKTWEKLQYVCKTIEDFRRLSFWSVDEMLGKNWTDLWLELNWADIMDFSGNPIPKSISRTSSFNKKITNDKDFLWSQIVGHFNQAYFILTKYNLELKNIAVYLRDKDFCRYAYDFNFEAHTNIRTDLLARLREVFNSKVPFSLEYRSTGVILSDFKEYIPKQLSLDDINNVTFEKNKKLMHAIEAVNKFYWKKAVNIWTL</sequence>
<dbReference type="Gene3D" id="3.40.1170.60">
    <property type="match status" value="1"/>
</dbReference>
<dbReference type="GO" id="GO:0042276">
    <property type="term" value="P:error-prone translesion synthesis"/>
    <property type="evidence" value="ECO:0007669"/>
    <property type="project" value="TreeGrafter"/>
</dbReference>
<name>K2G319_9BACT</name>
<reference evidence="3" key="1">
    <citation type="journal article" date="2012" name="Science">
        <title>Fermentation, hydrogen, and sulfur metabolism in multiple uncultivated bacterial phyla.</title>
        <authorList>
            <person name="Wrighton K.C."/>
            <person name="Thomas B.C."/>
            <person name="Sharon I."/>
            <person name="Miller C.S."/>
            <person name="Castelle C.J."/>
            <person name="VerBerkmoes N.C."/>
            <person name="Wilkins M.J."/>
            <person name="Hettich R.L."/>
            <person name="Lipton M.S."/>
            <person name="Williams K.H."/>
            <person name="Long P.E."/>
            <person name="Banfield J.F."/>
        </authorList>
    </citation>
    <scope>NUCLEOTIDE SEQUENCE [LARGE SCALE GENOMIC DNA]</scope>
</reference>
<dbReference type="SUPFAM" id="SSF100879">
    <property type="entry name" value="Lesion bypass DNA polymerase (Y-family), little finger domain"/>
    <property type="match status" value="1"/>
</dbReference>
<dbReference type="GO" id="GO:0006281">
    <property type="term" value="P:DNA repair"/>
    <property type="evidence" value="ECO:0007669"/>
    <property type="project" value="InterPro"/>
</dbReference>
<gene>
    <name evidence="3" type="ORF">ACD_3C00035G0007</name>
</gene>
<evidence type="ECO:0000259" key="2">
    <source>
        <dbReference type="PROSITE" id="PS50173"/>
    </source>
</evidence>